<dbReference type="SUPFAM" id="SSF46565">
    <property type="entry name" value="Chaperone J-domain"/>
    <property type="match status" value="1"/>
</dbReference>
<dbReference type="Pfam" id="PF00226">
    <property type="entry name" value="DnaJ"/>
    <property type="match status" value="1"/>
</dbReference>
<dbReference type="AlphaFoldDB" id="A0A1I3GZT8"/>
<evidence type="ECO:0000313" key="3">
    <source>
        <dbReference type="Proteomes" id="UP000199377"/>
    </source>
</evidence>
<reference evidence="2 3" key="1">
    <citation type="submission" date="2016-10" db="EMBL/GenBank/DDBJ databases">
        <authorList>
            <person name="de Groot N.N."/>
        </authorList>
    </citation>
    <scope>NUCLEOTIDE SEQUENCE [LARGE SCALE GENOMIC DNA]</scope>
    <source>
        <strain evidence="2 3">CGMCC 1.11030</strain>
    </source>
</reference>
<dbReference type="PROSITE" id="PS50076">
    <property type="entry name" value="DNAJ_2"/>
    <property type="match status" value="1"/>
</dbReference>
<keyword evidence="3" id="KW-1185">Reference proteome</keyword>
<feature type="domain" description="J" evidence="1">
    <location>
        <begin position="164"/>
        <end position="221"/>
    </location>
</feature>
<sequence length="224" mass="25975">MTRRSFLDYDVSVSADKARRARRRGHTGAFEGGERQCECEGCDRPGLYRAPRSPDDLESFHWFCLEHVREYNRAWNYFRDRSDEEVEDYLRHATVWDRPTWRIGKDGKPQVSANGHAEGQAWRRFGYNDPFQVLGENATINPGKAQETSPARPRRRLLPANERRALEILGVEDEAGRAAIRTRYKALVKDLHPDMNGGSRDAEDRLSKVIWAWEQIKTSRNFPA</sequence>
<dbReference type="EMBL" id="FOQH01000005">
    <property type="protein sequence ID" value="SFI28886.1"/>
    <property type="molecule type" value="Genomic_DNA"/>
</dbReference>
<dbReference type="PRINTS" id="PR00625">
    <property type="entry name" value="JDOMAIN"/>
</dbReference>
<dbReference type="STRING" id="1114924.SAMN05216258_105427"/>
<dbReference type="CDD" id="cd06257">
    <property type="entry name" value="DnaJ"/>
    <property type="match status" value="1"/>
</dbReference>
<dbReference type="RefSeq" id="WP_245779145.1">
    <property type="nucleotide sequence ID" value="NZ_FOQH01000005.1"/>
</dbReference>
<protein>
    <submittedName>
        <fullName evidence="2">DnaJ domain-containing protein</fullName>
    </submittedName>
</protein>
<evidence type="ECO:0000259" key="1">
    <source>
        <dbReference type="PROSITE" id="PS50076"/>
    </source>
</evidence>
<name>A0A1I3GZT8_9RHOB</name>
<dbReference type="Gene3D" id="1.10.287.110">
    <property type="entry name" value="DnaJ domain"/>
    <property type="match status" value="1"/>
</dbReference>
<dbReference type="SMART" id="SM00271">
    <property type="entry name" value="DnaJ"/>
    <property type="match status" value="1"/>
</dbReference>
<evidence type="ECO:0000313" key="2">
    <source>
        <dbReference type="EMBL" id="SFI28886.1"/>
    </source>
</evidence>
<organism evidence="2 3">
    <name type="scientific">Albimonas pacifica</name>
    <dbReference type="NCBI Taxonomy" id="1114924"/>
    <lineage>
        <taxon>Bacteria</taxon>
        <taxon>Pseudomonadati</taxon>
        <taxon>Pseudomonadota</taxon>
        <taxon>Alphaproteobacteria</taxon>
        <taxon>Rhodobacterales</taxon>
        <taxon>Paracoccaceae</taxon>
        <taxon>Albimonas</taxon>
    </lineage>
</organism>
<dbReference type="InterPro" id="IPR036869">
    <property type="entry name" value="J_dom_sf"/>
</dbReference>
<dbReference type="Proteomes" id="UP000199377">
    <property type="component" value="Unassembled WGS sequence"/>
</dbReference>
<accession>A0A1I3GZT8</accession>
<proteinExistence type="predicted"/>
<dbReference type="InterPro" id="IPR001623">
    <property type="entry name" value="DnaJ_domain"/>
</dbReference>
<gene>
    <name evidence="2" type="ORF">SAMN05216258_105427</name>
</gene>